<dbReference type="InterPro" id="IPR037883">
    <property type="entry name" value="Knr4/Smi1-like_sf"/>
</dbReference>
<name>A0A838ZUA7_9FLAO</name>
<protein>
    <submittedName>
        <fullName evidence="1">SMI1/KNR4 family protein</fullName>
    </submittedName>
</protein>
<dbReference type="EMBL" id="JACDZE010000004">
    <property type="protein sequence ID" value="MBA5630541.1"/>
    <property type="molecule type" value="Genomic_DNA"/>
</dbReference>
<evidence type="ECO:0000313" key="1">
    <source>
        <dbReference type="EMBL" id="MBA5630541.1"/>
    </source>
</evidence>
<dbReference type="Proteomes" id="UP000552241">
    <property type="component" value="Unassembled WGS sequence"/>
</dbReference>
<reference evidence="1 2" key="1">
    <citation type="submission" date="2020-07" db="EMBL/GenBank/DDBJ databases">
        <title>Moheibacter lacus sp. nov., a member of the family Flavobacteriaceae isolated from freshwater lake sediment.</title>
        <authorList>
            <person name="Liu Y."/>
        </authorList>
    </citation>
    <scope>NUCLEOTIDE SEQUENCE [LARGE SCALE GENOMIC DNA]</scope>
    <source>
        <strain evidence="1 2">BDHS18</strain>
    </source>
</reference>
<proteinExistence type="predicted"/>
<keyword evidence="2" id="KW-1185">Reference proteome</keyword>
<gene>
    <name evidence="1" type="ORF">HU137_12230</name>
</gene>
<dbReference type="AlphaFoldDB" id="A0A838ZUA7"/>
<dbReference type="RefSeq" id="WP_182044130.1">
    <property type="nucleotide sequence ID" value="NZ_JACDZE010000004.1"/>
</dbReference>
<accession>A0A838ZUA7</accession>
<dbReference type="SUPFAM" id="SSF160631">
    <property type="entry name" value="SMI1/KNR4-like"/>
    <property type="match status" value="1"/>
</dbReference>
<sequence>MSNIYREYFETLKNYLLILKIDANKEICGCNDDEIKKLESEKGKIPLAYEEYLRSIGKKFLFQFMDAENMAFEDLEYINEFADEVFTNNSQKFEKSIFVISERRNDYISLIYADEENPKVWIMSEYWDEENGENLSLRTSSLTDLMNVFFEQTLRNHPFSFHFVSEEVVDTKKHIKDLYTDWFNNILKVKQYIEDTKYSTHENSLIVHLNYILLDYYELNRSEINKILNPEQYIPNQTESIDNETTKKDNIIQRVLKMFK</sequence>
<comment type="caution">
    <text evidence="1">The sequence shown here is derived from an EMBL/GenBank/DDBJ whole genome shotgun (WGS) entry which is preliminary data.</text>
</comment>
<evidence type="ECO:0000313" key="2">
    <source>
        <dbReference type="Proteomes" id="UP000552241"/>
    </source>
</evidence>
<organism evidence="1 2">
    <name type="scientific">Moheibacter lacus</name>
    <dbReference type="NCBI Taxonomy" id="2745851"/>
    <lineage>
        <taxon>Bacteria</taxon>
        <taxon>Pseudomonadati</taxon>
        <taxon>Bacteroidota</taxon>
        <taxon>Flavobacteriia</taxon>
        <taxon>Flavobacteriales</taxon>
        <taxon>Weeksellaceae</taxon>
        <taxon>Moheibacter</taxon>
    </lineage>
</organism>